<proteinExistence type="predicted"/>
<dbReference type="GO" id="GO:0030010">
    <property type="term" value="P:establishment of cell polarity"/>
    <property type="evidence" value="ECO:0007669"/>
    <property type="project" value="TreeGrafter"/>
</dbReference>
<dbReference type="GO" id="GO:0016324">
    <property type="term" value="C:apical plasma membrane"/>
    <property type="evidence" value="ECO:0007669"/>
    <property type="project" value="TreeGrafter"/>
</dbReference>
<feature type="compositionally biased region" description="Polar residues" evidence="1">
    <location>
        <begin position="161"/>
        <end position="188"/>
    </location>
</feature>
<dbReference type="AlphaFoldDB" id="A0A1I8FUE5"/>
<dbReference type="SUPFAM" id="SSF50156">
    <property type="entry name" value="PDZ domain-like"/>
    <property type="match status" value="1"/>
</dbReference>
<dbReference type="PROSITE" id="PS50106">
    <property type="entry name" value="PDZ"/>
    <property type="match status" value="1"/>
</dbReference>
<sequence length="280" mass="30158">QIRPTLTILAIRDLHQRQLLPPERRNFFLWTAVFWSWTFRWLLKPGAAEAEVEAAAEVSASASARAMKSAKTAARRRRRRADKMAGCNGAGVFVRTVISGGAAHRDGRLRESDQLLSVNGCSLEGIAGAEAMATLRRAIRHGGPGGSPDENVQQGHGMLISPNNSGWPLSTFQSFQSPTKTSAKTSSGVGPAQLSHRGSCSVDNLQQLLMQKLQHQQQGQGVAGQPWLATNDVEGGCFNLAATSKPVAGVLGRRSFGQRSLRERRKPTDMFDSTPGSAGF</sequence>
<dbReference type="Proteomes" id="UP000095280">
    <property type="component" value="Unplaced"/>
</dbReference>
<dbReference type="GO" id="GO:0045197">
    <property type="term" value="P:establishment or maintenance of epithelial cell apical/basal polarity"/>
    <property type="evidence" value="ECO:0007669"/>
    <property type="project" value="TreeGrafter"/>
</dbReference>
<dbReference type="PANTHER" id="PTHR16484">
    <property type="entry name" value="PARTITIONING DEFECTIVE 3 RELATED"/>
    <property type="match status" value="1"/>
</dbReference>
<dbReference type="GO" id="GO:0005912">
    <property type="term" value="C:adherens junction"/>
    <property type="evidence" value="ECO:0007669"/>
    <property type="project" value="TreeGrafter"/>
</dbReference>
<dbReference type="GO" id="GO:0007155">
    <property type="term" value="P:cell adhesion"/>
    <property type="evidence" value="ECO:0007669"/>
    <property type="project" value="TreeGrafter"/>
</dbReference>
<dbReference type="Pfam" id="PF00595">
    <property type="entry name" value="PDZ"/>
    <property type="match status" value="1"/>
</dbReference>
<dbReference type="SMART" id="SM00228">
    <property type="entry name" value="PDZ"/>
    <property type="match status" value="1"/>
</dbReference>
<dbReference type="InterPro" id="IPR001478">
    <property type="entry name" value="PDZ"/>
</dbReference>
<dbReference type="PANTHER" id="PTHR16484:SF17">
    <property type="entry name" value="BAZOOKA, ISOFORM B"/>
    <property type="match status" value="1"/>
</dbReference>
<dbReference type="Gene3D" id="2.30.42.10">
    <property type="match status" value="1"/>
</dbReference>
<keyword evidence="3" id="KW-1185">Reference proteome</keyword>
<organism evidence="3 4">
    <name type="scientific">Macrostomum lignano</name>
    <dbReference type="NCBI Taxonomy" id="282301"/>
    <lineage>
        <taxon>Eukaryota</taxon>
        <taxon>Metazoa</taxon>
        <taxon>Spiralia</taxon>
        <taxon>Lophotrochozoa</taxon>
        <taxon>Platyhelminthes</taxon>
        <taxon>Rhabditophora</taxon>
        <taxon>Macrostomorpha</taxon>
        <taxon>Macrostomida</taxon>
        <taxon>Macrostomidae</taxon>
        <taxon>Macrostomum</taxon>
    </lineage>
</organism>
<feature type="region of interest" description="Disordered" evidence="1">
    <location>
        <begin position="258"/>
        <end position="280"/>
    </location>
</feature>
<dbReference type="GO" id="GO:0043296">
    <property type="term" value="C:apical junction complex"/>
    <property type="evidence" value="ECO:0007669"/>
    <property type="project" value="TreeGrafter"/>
</dbReference>
<dbReference type="InterPro" id="IPR052213">
    <property type="entry name" value="PAR3"/>
</dbReference>
<dbReference type="GO" id="GO:0035091">
    <property type="term" value="F:phosphatidylinositol binding"/>
    <property type="evidence" value="ECO:0007669"/>
    <property type="project" value="TreeGrafter"/>
</dbReference>
<dbReference type="GO" id="GO:0051660">
    <property type="term" value="P:establishment of centrosome localization"/>
    <property type="evidence" value="ECO:0007669"/>
    <property type="project" value="TreeGrafter"/>
</dbReference>
<protein>
    <submittedName>
        <fullName evidence="4">PDZ domain-containing protein</fullName>
    </submittedName>
</protein>
<reference evidence="4" key="1">
    <citation type="submission" date="2016-11" db="UniProtKB">
        <authorList>
            <consortium name="WormBaseParasite"/>
        </authorList>
    </citation>
    <scope>IDENTIFICATION</scope>
</reference>
<evidence type="ECO:0000313" key="3">
    <source>
        <dbReference type="Proteomes" id="UP000095280"/>
    </source>
</evidence>
<evidence type="ECO:0000256" key="1">
    <source>
        <dbReference type="SAM" id="MobiDB-lite"/>
    </source>
</evidence>
<dbReference type="GO" id="GO:0005938">
    <property type="term" value="C:cell cortex"/>
    <property type="evidence" value="ECO:0007669"/>
    <property type="project" value="TreeGrafter"/>
</dbReference>
<feature type="region of interest" description="Disordered" evidence="1">
    <location>
        <begin position="143"/>
        <end position="197"/>
    </location>
</feature>
<evidence type="ECO:0000259" key="2">
    <source>
        <dbReference type="PROSITE" id="PS50106"/>
    </source>
</evidence>
<dbReference type="InterPro" id="IPR036034">
    <property type="entry name" value="PDZ_sf"/>
</dbReference>
<feature type="domain" description="PDZ" evidence="2">
    <location>
        <begin position="90"/>
        <end position="138"/>
    </location>
</feature>
<dbReference type="GO" id="GO:0008104">
    <property type="term" value="P:intracellular protein localization"/>
    <property type="evidence" value="ECO:0007669"/>
    <property type="project" value="TreeGrafter"/>
</dbReference>
<dbReference type="WBParaSite" id="maker-unitig_7195-snap-gene-0.2-mRNA-1">
    <property type="protein sequence ID" value="maker-unitig_7195-snap-gene-0.2-mRNA-1"/>
    <property type="gene ID" value="maker-unitig_7195-snap-gene-0.2"/>
</dbReference>
<evidence type="ECO:0000313" key="4">
    <source>
        <dbReference type="WBParaSite" id="maker-unitig_7195-snap-gene-0.2-mRNA-1"/>
    </source>
</evidence>
<name>A0A1I8FUE5_9PLAT</name>
<dbReference type="GO" id="GO:0000226">
    <property type="term" value="P:microtubule cytoskeleton organization"/>
    <property type="evidence" value="ECO:0007669"/>
    <property type="project" value="TreeGrafter"/>
</dbReference>
<accession>A0A1I8FUE5</accession>